<dbReference type="GO" id="GO:0006400">
    <property type="term" value="P:tRNA modification"/>
    <property type="evidence" value="ECO:0007669"/>
    <property type="project" value="UniProtKB-UniRule"/>
</dbReference>
<dbReference type="Gene3D" id="3.40.50.620">
    <property type="entry name" value="HUPs"/>
    <property type="match status" value="1"/>
</dbReference>
<dbReference type="RefSeq" id="WP_099641212.1">
    <property type="nucleotide sequence ID" value="NZ_NKHF01000027.1"/>
</dbReference>
<comment type="catalytic activity">
    <reaction evidence="7 8">
        <text>cytidine(34) in tRNA(Ile2) + L-lysine + ATP = lysidine(34) in tRNA(Ile2) + AMP + diphosphate + H(+)</text>
        <dbReference type="Rhea" id="RHEA:43744"/>
        <dbReference type="Rhea" id="RHEA-COMP:10625"/>
        <dbReference type="Rhea" id="RHEA-COMP:10670"/>
        <dbReference type="ChEBI" id="CHEBI:15378"/>
        <dbReference type="ChEBI" id="CHEBI:30616"/>
        <dbReference type="ChEBI" id="CHEBI:32551"/>
        <dbReference type="ChEBI" id="CHEBI:33019"/>
        <dbReference type="ChEBI" id="CHEBI:82748"/>
        <dbReference type="ChEBI" id="CHEBI:83665"/>
        <dbReference type="ChEBI" id="CHEBI:456215"/>
        <dbReference type="EC" id="6.3.4.19"/>
    </reaction>
</comment>
<dbReference type="InterPro" id="IPR012796">
    <property type="entry name" value="Lysidine-tRNA-synth_C"/>
</dbReference>
<accession>A0A2A5JSY6</accession>
<dbReference type="PANTHER" id="PTHR43033:SF1">
    <property type="entry name" value="TRNA(ILE)-LYSIDINE SYNTHASE-RELATED"/>
    <property type="match status" value="1"/>
</dbReference>
<dbReference type="InterPro" id="IPR014729">
    <property type="entry name" value="Rossmann-like_a/b/a_fold"/>
</dbReference>
<evidence type="ECO:0000259" key="9">
    <source>
        <dbReference type="SMART" id="SM00977"/>
    </source>
</evidence>
<protein>
    <recommendedName>
        <fullName evidence="8">tRNA(Ile)-lysidine synthase</fullName>
        <ecNumber evidence="8">6.3.4.19</ecNumber>
    </recommendedName>
    <alternativeName>
        <fullName evidence="8">tRNA(Ile)-2-lysyl-cytidine synthase</fullName>
    </alternativeName>
    <alternativeName>
        <fullName evidence="8">tRNA(Ile)-lysidine synthetase</fullName>
    </alternativeName>
</protein>
<comment type="domain">
    <text evidence="8">The N-terminal region contains the highly conserved SGGXDS motif, predicted to be a P-loop motif involved in ATP binding.</text>
</comment>
<dbReference type="Proteomes" id="UP000228621">
    <property type="component" value="Unassembled WGS sequence"/>
</dbReference>
<dbReference type="HAMAP" id="MF_01161">
    <property type="entry name" value="tRNA_Ile_lys_synt"/>
    <property type="match status" value="1"/>
</dbReference>
<comment type="caution">
    <text evidence="10">The sequence shown here is derived from an EMBL/GenBank/DDBJ whole genome shotgun (WGS) entry which is preliminary data.</text>
</comment>
<evidence type="ECO:0000256" key="1">
    <source>
        <dbReference type="ARBA" id="ARBA00004496"/>
    </source>
</evidence>
<proteinExistence type="inferred from homology"/>
<dbReference type="PANTHER" id="PTHR43033">
    <property type="entry name" value="TRNA(ILE)-LYSIDINE SYNTHASE-RELATED"/>
    <property type="match status" value="1"/>
</dbReference>
<dbReference type="OrthoDB" id="9807403at2"/>
<gene>
    <name evidence="8 10" type="primary">tilS</name>
    <name evidence="10" type="ORF">CEX98_06020</name>
</gene>
<feature type="binding site" evidence="8">
    <location>
        <begin position="29"/>
        <end position="34"/>
    </location>
    <ligand>
        <name>ATP</name>
        <dbReference type="ChEBI" id="CHEBI:30616"/>
    </ligand>
</feature>
<dbReference type="SUPFAM" id="SSF82829">
    <property type="entry name" value="MesJ substrate recognition domain-like"/>
    <property type="match status" value="1"/>
</dbReference>
<feature type="domain" description="Lysidine-tRNA(Ile) synthetase C-terminal" evidence="9">
    <location>
        <begin position="360"/>
        <end position="428"/>
    </location>
</feature>
<evidence type="ECO:0000256" key="6">
    <source>
        <dbReference type="ARBA" id="ARBA00022840"/>
    </source>
</evidence>
<evidence type="ECO:0000256" key="2">
    <source>
        <dbReference type="ARBA" id="ARBA00022490"/>
    </source>
</evidence>
<evidence type="ECO:0000256" key="3">
    <source>
        <dbReference type="ARBA" id="ARBA00022598"/>
    </source>
</evidence>
<dbReference type="SUPFAM" id="SSF52402">
    <property type="entry name" value="Adenine nucleotide alpha hydrolases-like"/>
    <property type="match status" value="1"/>
</dbReference>
<dbReference type="NCBIfam" id="TIGR02432">
    <property type="entry name" value="lysidine_TilS_N"/>
    <property type="match status" value="1"/>
</dbReference>
<dbReference type="EMBL" id="NKHF01000027">
    <property type="protein sequence ID" value="PCK32573.1"/>
    <property type="molecule type" value="Genomic_DNA"/>
</dbReference>
<sequence length="435" mass="48773">MINNRVYQQAERSLQKLNTSAKGLCVALSGGVDSVVLLHLCHRYAAVHQVGLQAVYVNHGLSENAHRWQQFCQSLCDTLELPFVAKQVSITRQARTSLEAQAREARYQALDEAALQGYAIVLGQHADDQVETFLLRLKRGAGLLGLGAMKPQTQLASARLCIRPLLSVSRDEIEAFAKQYDLAHITDESNQDDAFDRNFLRNQVIPLLKSRFTGLVGNVLRTVEILQSQQAIIDEISEQDLAVCCRQHALDIAALGAFSPARRDNVIRRWLAKQGLEMPSQKQLDQLVLQALTSRQDNQLKIDFKHGAIRSYRGALYWVTAKTKKRDIVIEDHSKLTELSVPVAKLSGKGCRLPDCDEVVSIRYGRLNDKIKPHGKPGSNSIKHWLKDRHIPSWERDYIAVVYYNEDPVAVDGLFVSAEHADDNGVIWVVKDDGK</sequence>
<dbReference type="InterPro" id="IPR011063">
    <property type="entry name" value="TilS/TtcA_N"/>
</dbReference>
<evidence type="ECO:0000256" key="5">
    <source>
        <dbReference type="ARBA" id="ARBA00022741"/>
    </source>
</evidence>
<dbReference type="CDD" id="cd01992">
    <property type="entry name" value="TilS_N"/>
    <property type="match status" value="1"/>
</dbReference>
<dbReference type="GO" id="GO:0005737">
    <property type="term" value="C:cytoplasm"/>
    <property type="evidence" value="ECO:0007669"/>
    <property type="project" value="UniProtKB-SubCell"/>
</dbReference>
<dbReference type="AlphaFoldDB" id="A0A2A5JSY6"/>
<evidence type="ECO:0000256" key="4">
    <source>
        <dbReference type="ARBA" id="ARBA00022694"/>
    </source>
</evidence>
<dbReference type="Pfam" id="PF11734">
    <property type="entry name" value="TilS_C"/>
    <property type="match status" value="1"/>
</dbReference>
<evidence type="ECO:0000313" key="11">
    <source>
        <dbReference type="Proteomes" id="UP000228621"/>
    </source>
</evidence>
<dbReference type="GO" id="GO:0032267">
    <property type="term" value="F:tRNA(Ile)-lysidine synthase activity"/>
    <property type="evidence" value="ECO:0007669"/>
    <property type="project" value="UniProtKB-EC"/>
</dbReference>
<evidence type="ECO:0000313" key="10">
    <source>
        <dbReference type="EMBL" id="PCK32573.1"/>
    </source>
</evidence>
<keyword evidence="3 8" id="KW-0436">Ligase</keyword>
<comment type="similarity">
    <text evidence="8">Belongs to the tRNA(Ile)-lysidine synthase family.</text>
</comment>
<dbReference type="InterPro" id="IPR012094">
    <property type="entry name" value="tRNA_Ile_lys_synt"/>
</dbReference>
<dbReference type="Pfam" id="PF01171">
    <property type="entry name" value="ATP_bind_3"/>
    <property type="match status" value="1"/>
</dbReference>
<dbReference type="InterPro" id="IPR015262">
    <property type="entry name" value="tRNA_Ile_lys_synt_subst-bd"/>
</dbReference>
<reference evidence="11" key="1">
    <citation type="journal article" date="2019" name="Genome Announc.">
        <title>Draft Genome Sequence of Pseudoalteromonas piscicida Strain 36Y ROTHPW, an Hypersaline Seawater Isolate from the South Coast of Sonora, Mexico.</title>
        <authorList>
            <person name="Sanchez-Diaz R."/>
            <person name="Molina-Garza Z.J."/>
            <person name="Cruz-Suarez L.E."/>
            <person name="Selvin J."/>
            <person name="Kiran G.S."/>
            <person name="Ibarra-Gamez J.C."/>
            <person name="Gomez-Gil B."/>
            <person name="Galaviz-Silva L."/>
        </authorList>
    </citation>
    <scope>NUCLEOTIDE SEQUENCE [LARGE SCALE GENOMIC DNA]</scope>
    <source>
        <strain evidence="11">36Y_RITHPW</strain>
    </source>
</reference>
<organism evidence="10 11">
    <name type="scientific">Pseudoalteromonas piscicida</name>
    <dbReference type="NCBI Taxonomy" id="43662"/>
    <lineage>
        <taxon>Bacteria</taxon>
        <taxon>Pseudomonadati</taxon>
        <taxon>Pseudomonadota</taxon>
        <taxon>Gammaproteobacteria</taxon>
        <taxon>Alteromonadales</taxon>
        <taxon>Pseudoalteromonadaceae</taxon>
        <taxon>Pseudoalteromonas</taxon>
    </lineage>
</organism>
<evidence type="ECO:0000256" key="7">
    <source>
        <dbReference type="ARBA" id="ARBA00048539"/>
    </source>
</evidence>
<evidence type="ECO:0000256" key="8">
    <source>
        <dbReference type="HAMAP-Rule" id="MF_01161"/>
    </source>
</evidence>
<keyword evidence="5 8" id="KW-0547">Nucleotide-binding</keyword>
<keyword evidence="6 8" id="KW-0067">ATP-binding</keyword>
<dbReference type="EC" id="6.3.4.19" evidence="8"/>
<comment type="function">
    <text evidence="8">Ligates lysine onto the cytidine present at position 34 of the AUA codon-specific tRNA(Ile) that contains the anticodon CAU, in an ATP-dependent manner. Cytidine is converted to lysidine, thus changing the amino acid specificity of the tRNA from methionine to isoleucine.</text>
</comment>
<dbReference type="SUPFAM" id="SSF56037">
    <property type="entry name" value="PheT/TilS domain"/>
    <property type="match status" value="1"/>
</dbReference>
<keyword evidence="4 8" id="KW-0819">tRNA processing</keyword>
<dbReference type="Gene3D" id="1.20.59.20">
    <property type="match status" value="1"/>
</dbReference>
<keyword evidence="2 8" id="KW-0963">Cytoplasm</keyword>
<dbReference type="InterPro" id="IPR012795">
    <property type="entry name" value="tRNA_Ile_lys_synt_N"/>
</dbReference>
<comment type="subcellular location">
    <subcellularLocation>
        <location evidence="1 8">Cytoplasm</location>
    </subcellularLocation>
</comment>
<dbReference type="Pfam" id="PF09179">
    <property type="entry name" value="TilS"/>
    <property type="match status" value="1"/>
</dbReference>
<keyword evidence="11" id="KW-1185">Reference proteome</keyword>
<dbReference type="GO" id="GO:0005524">
    <property type="term" value="F:ATP binding"/>
    <property type="evidence" value="ECO:0007669"/>
    <property type="project" value="UniProtKB-UniRule"/>
</dbReference>
<dbReference type="SMART" id="SM00977">
    <property type="entry name" value="TilS_C"/>
    <property type="match status" value="1"/>
</dbReference>
<dbReference type="NCBIfam" id="TIGR02433">
    <property type="entry name" value="lysidine_TilS_C"/>
    <property type="match status" value="1"/>
</dbReference>
<name>A0A2A5JSY6_PSEO7</name>